<keyword evidence="5" id="KW-0406">Ion transport</keyword>
<keyword evidence="12" id="KW-1185">Reference proteome</keyword>
<dbReference type="RefSeq" id="WP_213514999.1">
    <property type="nucleotide sequence ID" value="NZ_BOSE01000003.1"/>
</dbReference>
<dbReference type="FunFam" id="1.10.3470.10:FF:000004">
    <property type="entry name" value="Iron compound ABC transporter, permease"/>
    <property type="match status" value="1"/>
</dbReference>
<feature type="transmembrane region" description="Helical" evidence="10">
    <location>
        <begin position="293"/>
        <end position="310"/>
    </location>
</feature>
<dbReference type="InterPro" id="IPR000522">
    <property type="entry name" value="ABC_transptr_permease_BtuC"/>
</dbReference>
<evidence type="ECO:0000313" key="12">
    <source>
        <dbReference type="Proteomes" id="UP000683139"/>
    </source>
</evidence>
<feature type="transmembrane region" description="Helical" evidence="10">
    <location>
        <begin position="219"/>
        <end position="244"/>
    </location>
</feature>
<keyword evidence="7 10" id="KW-1133">Transmembrane helix</keyword>
<evidence type="ECO:0000256" key="4">
    <source>
        <dbReference type="ARBA" id="ARBA00022475"/>
    </source>
</evidence>
<protein>
    <submittedName>
        <fullName evidence="11">ABC transporter permease protein YclN</fullName>
    </submittedName>
</protein>
<evidence type="ECO:0000256" key="6">
    <source>
        <dbReference type="ARBA" id="ARBA00022692"/>
    </source>
</evidence>
<evidence type="ECO:0000256" key="3">
    <source>
        <dbReference type="ARBA" id="ARBA00022448"/>
    </source>
</evidence>
<evidence type="ECO:0000256" key="8">
    <source>
        <dbReference type="ARBA" id="ARBA00023004"/>
    </source>
</evidence>
<keyword evidence="6 10" id="KW-0812">Transmembrane</keyword>
<feature type="transmembrane region" description="Helical" evidence="10">
    <location>
        <begin position="175"/>
        <end position="196"/>
    </location>
</feature>
<organism evidence="11 12">
    <name type="scientific">Paenibacillus montaniterrae</name>
    <dbReference type="NCBI Taxonomy" id="429341"/>
    <lineage>
        <taxon>Bacteria</taxon>
        <taxon>Bacillati</taxon>
        <taxon>Bacillota</taxon>
        <taxon>Bacilli</taxon>
        <taxon>Bacillales</taxon>
        <taxon>Paenibacillaceae</taxon>
        <taxon>Paenibacillus</taxon>
    </lineage>
</organism>
<feature type="transmembrane region" description="Helical" evidence="10">
    <location>
        <begin position="132"/>
        <end position="155"/>
    </location>
</feature>
<gene>
    <name evidence="11" type="primary">yclN</name>
    <name evidence="11" type="ORF">J40TS1_22630</name>
</gene>
<evidence type="ECO:0000256" key="5">
    <source>
        <dbReference type="ARBA" id="ARBA00022496"/>
    </source>
</evidence>
<dbReference type="GO" id="GO:0005886">
    <property type="term" value="C:plasma membrane"/>
    <property type="evidence" value="ECO:0007669"/>
    <property type="project" value="UniProtKB-SubCell"/>
</dbReference>
<keyword evidence="9 10" id="KW-0472">Membrane</keyword>
<evidence type="ECO:0000256" key="2">
    <source>
        <dbReference type="ARBA" id="ARBA00007935"/>
    </source>
</evidence>
<name>A0A919YQT1_9BACL</name>
<dbReference type="Gene3D" id="1.10.3470.10">
    <property type="entry name" value="ABC transporter involved in vitamin B12 uptake, BtuC"/>
    <property type="match status" value="1"/>
</dbReference>
<comment type="similarity">
    <text evidence="2">Belongs to the binding-protein-dependent transport system permease family. FecCD subfamily.</text>
</comment>
<sequence>MKAWHLVVILVILSVTSLFIGVTDLTIFDLFSMTEKQAQALTIARIPRLISLVVAGTSMSVAGLIMQQLSRNKFVSPTTAGTDDSAKLGILVAMLMFSSATTMEKMLIAFIFAIAGTLLFMQLLERIKFKDAIFIPLVGLMFGNIINSLTTFFAYKNDLIQNVTSWLQGSFSSVMAGNYELIYISVPLLVIAYMYANKFTIAGMGEEFSVNLGLNHKRIVNLGLVIVALVSVVVILSVGVIPFLGLVVPNIVSLYMGDNLRKSLIHTALLGANFLLACDIISRIIIFPYEIPIALTVGVIGSILFLYLLMRRRAYES</sequence>
<dbReference type="PANTHER" id="PTHR30472:SF27">
    <property type="entry name" value="PETROBACTIN IMPORT SYSTEM PERMEASE PROTEIN YCLN"/>
    <property type="match status" value="1"/>
</dbReference>
<keyword evidence="5" id="KW-0410">Iron transport</keyword>
<evidence type="ECO:0000256" key="10">
    <source>
        <dbReference type="SAM" id="Phobius"/>
    </source>
</evidence>
<evidence type="ECO:0000256" key="9">
    <source>
        <dbReference type="ARBA" id="ARBA00023136"/>
    </source>
</evidence>
<dbReference type="CDD" id="cd06550">
    <property type="entry name" value="TM_ABC_iron-siderophores_like"/>
    <property type="match status" value="1"/>
</dbReference>
<dbReference type="GO" id="GO:0022857">
    <property type="term" value="F:transmembrane transporter activity"/>
    <property type="evidence" value="ECO:0007669"/>
    <property type="project" value="InterPro"/>
</dbReference>
<dbReference type="SUPFAM" id="SSF81345">
    <property type="entry name" value="ABC transporter involved in vitamin B12 uptake, BtuC"/>
    <property type="match status" value="1"/>
</dbReference>
<evidence type="ECO:0000256" key="7">
    <source>
        <dbReference type="ARBA" id="ARBA00022989"/>
    </source>
</evidence>
<dbReference type="InterPro" id="IPR037294">
    <property type="entry name" value="ABC_BtuC-like"/>
</dbReference>
<proteinExistence type="inferred from homology"/>
<feature type="transmembrane region" description="Helical" evidence="10">
    <location>
        <begin position="264"/>
        <end position="286"/>
    </location>
</feature>
<dbReference type="EMBL" id="BOSE01000003">
    <property type="protein sequence ID" value="GIP16621.1"/>
    <property type="molecule type" value="Genomic_DNA"/>
</dbReference>
<feature type="transmembrane region" description="Helical" evidence="10">
    <location>
        <begin position="6"/>
        <end position="28"/>
    </location>
</feature>
<reference evidence="11" key="1">
    <citation type="submission" date="2021-03" db="EMBL/GenBank/DDBJ databases">
        <title>Antimicrobial resistance genes in bacteria isolated from Japanese honey, and their potential for conferring macrolide and lincosamide resistance in the American foulbrood pathogen Paenibacillus larvae.</title>
        <authorList>
            <person name="Okamoto M."/>
            <person name="Kumagai M."/>
            <person name="Kanamori H."/>
            <person name="Takamatsu D."/>
        </authorList>
    </citation>
    <scope>NUCLEOTIDE SEQUENCE</scope>
    <source>
        <strain evidence="11">J40TS1</strain>
    </source>
</reference>
<evidence type="ECO:0000313" key="11">
    <source>
        <dbReference type="EMBL" id="GIP16621.1"/>
    </source>
</evidence>
<dbReference type="AlphaFoldDB" id="A0A919YQT1"/>
<keyword evidence="4" id="KW-1003">Cell membrane</keyword>
<accession>A0A919YQT1</accession>
<feature type="transmembrane region" description="Helical" evidence="10">
    <location>
        <begin position="90"/>
        <end position="120"/>
    </location>
</feature>
<keyword evidence="8" id="KW-0408">Iron</keyword>
<keyword evidence="3" id="KW-0813">Transport</keyword>
<feature type="transmembrane region" description="Helical" evidence="10">
    <location>
        <begin position="49"/>
        <end position="70"/>
    </location>
</feature>
<comment type="subcellular location">
    <subcellularLocation>
        <location evidence="1">Cell membrane</location>
        <topology evidence="1">Multi-pass membrane protein</topology>
    </subcellularLocation>
</comment>
<dbReference type="Proteomes" id="UP000683139">
    <property type="component" value="Unassembled WGS sequence"/>
</dbReference>
<dbReference type="Pfam" id="PF01032">
    <property type="entry name" value="FecCD"/>
    <property type="match status" value="1"/>
</dbReference>
<evidence type="ECO:0000256" key="1">
    <source>
        <dbReference type="ARBA" id="ARBA00004651"/>
    </source>
</evidence>
<dbReference type="GO" id="GO:0033214">
    <property type="term" value="P:siderophore-iron import into cell"/>
    <property type="evidence" value="ECO:0007669"/>
    <property type="project" value="TreeGrafter"/>
</dbReference>
<dbReference type="PANTHER" id="PTHR30472">
    <property type="entry name" value="FERRIC ENTEROBACTIN TRANSPORT SYSTEM PERMEASE PROTEIN"/>
    <property type="match status" value="1"/>
</dbReference>
<comment type="caution">
    <text evidence="11">The sequence shown here is derived from an EMBL/GenBank/DDBJ whole genome shotgun (WGS) entry which is preliminary data.</text>
</comment>